<dbReference type="SMART" id="SM00934">
    <property type="entry name" value="OMPdecase"/>
    <property type="match status" value="1"/>
</dbReference>
<dbReference type="Proteomes" id="UP000614424">
    <property type="component" value="Unassembled WGS sequence"/>
</dbReference>
<dbReference type="UniPathway" id="UPA00070">
    <property type="reaction ID" value="UER00120"/>
</dbReference>
<keyword evidence="6 11" id="KW-0665">Pyrimidine biosynthesis</keyword>
<dbReference type="GO" id="GO:0005829">
    <property type="term" value="C:cytosol"/>
    <property type="evidence" value="ECO:0007669"/>
    <property type="project" value="TreeGrafter"/>
</dbReference>
<evidence type="ECO:0000313" key="14">
    <source>
        <dbReference type="Proteomes" id="UP000614424"/>
    </source>
</evidence>
<proteinExistence type="inferred from homology"/>
<comment type="caution">
    <text evidence="13">The sequence shown here is derived from an EMBL/GenBank/DDBJ whole genome shotgun (WGS) entry which is preliminary data.</text>
</comment>
<dbReference type="InterPro" id="IPR011060">
    <property type="entry name" value="RibuloseP-bd_barrel"/>
</dbReference>
<keyword evidence="5 11" id="KW-0210">Decarboxylase</keyword>
<evidence type="ECO:0000256" key="1">
    <source>
        <dbReference type="ARBA" id="ARBA00002356"/>
    </source>
</evidence>
<evidence type="ECO:0000256" key="10">
    <source>
        <dbReference type="PIRSR" id="PIRSR614732-2"/>
    </source>
</evidence>
<feature type="binding site" evidence="10">
    <location>
        <position position="175"/>
    </location>
    <ligand>
        <name>substrate</name>
    </ligand>
</feature>
<dbReference type="SUPFAM" id="SSF51366">
    <property type="entry name" value="Ribulose-phoshate binding barrel"/>
    <property type="match status" value="1"/>
</dbReference>
<protein>
    <recommendedName>
        <fullName evidence="4 11">Orotidine 5'-phosphate decarboxylase</fullName>
        <ecNumber evidence="3 11">4.1.1.23</ecNumber>
    </recommendedName>
</protein>
<keyword evidence="7 11" id="KW-0456">Lyase</keyword>
<dbReference type="AlphaFoldDB" id="A0A8J6TCP0"/>
<feature type="binding site" evidence="10">
    <location>
        <position position="176"/>
    </location>
    <ligand>
        <name>substrate</name>
    </ligand>
</feature>
<feature type="binding site" evidence="10">
    <location>
        <position position="155"/>
    </location>
    <ligand>
        <name>substrate</name>
    </ligand>
</feature>
<dbReference type="PANTHER" id="PTHR32119:SF2">
    <property type="entry name" value="OROTIDINE 5'-PHOSPHATE DECARBOXYLASE"/>
    <property type="match status" value="1"/>
</dbReference>
<dbReference type="Pfam" id="PF00215">
    <property type="entry name" value="OMPdecase"/>
    <property type="match status" value="1"/>
</dbReference>
<comment type="catalytic activity">
    <reaction evidence="8 11">
        <text>orotidine 5'-phosphate + H(+) = UMP + CO2</text>
        <dbReference type="Rhea" id="RHEA:11596"/>
        <dbReference type="ChEBI" id="CHEBI:15378"/>
        <dbReference type="ChEBI" id="CHEBI:16526"/>
        <dbReference type="ChEBI" id="CHEBI:57538"/>
        <dbReference type="ChEBI" id="CHEBI:57865"/>
        <dbReference type="EC" id="4.1.1.23"/>
    </reaction>
</comment>
<dbReference type="EC" id="4.1.1.23" evidence="3 11"/>
<evidence type="ECO:0000256" key="8">
    <source>
        <dbReference type="ARBA" id="ARBA00049157"/>
    </source>
</evidence>
<dbReference type="InterPro" id="IPR013785">
    <property type="entry name" value="Aldolase_TIM"/>
</dbReference>
<sequence>FKVGLQLFLAGWFSVIDEIVNRGNKVMVDLKFFDIPETVKLAVEQLQNRNITFATVHGNDSIVEAAAEAKGDVQILAVTVLTSFGENDMREMGFTGSVEDLVMMRCRRALALGCDGVVSSALEASKLRGEFGDNFLVVTPGIRPGANIETREDDQVRVATAKQAIINGADHVVVGRPIRNASDPIALIRSLQEEIAEGLALKKG</sequence>
<comment type="pathway">
    <text evidence="2 11">Pyrimidine metabolism; UMP biosynthesis via de novo pathway; UMP from orotate: step 2/2.</text>
</comment>
<feature type="domain" description="Orotidine 5'-phosphate decarboxylase" evidence="12">
    <location>
        <begin position="1"/>
        <end position="191"/>
    </location>
</feature>
<feature type="binding site" evidence="10">
    <location>
        <position position="2"/>
    </location>
    <ligand>
        <name>substrate</name>
    </ligand>
</feature>
<dbReference type="GO" id="GO:0004590">
    <property type="term" value="F:orotidine-5'-phosphate decarboxylase activity"/>
    <property type="evidence" value="ECO:0007669"/>
    <property type="project" value="UniProtKB-EC"/>
</dbReference>
<dbReference type="InterPro" id="IPR014732">
    <property type="entry name" value="OMPdecase"/>
</dbReference>
<evidence type="ECO:0000256" key="3">
    <source>
        <dbReference type="ARBA" id="ARBA00012321"/>
    </source>
</evidence>
<dbReference type="Gene3D" id="3.20.20.70">
    <property type="entry name" value="Aldolase class I"/>
    <property type="match status" value="1"/>
</dbReference>
<dbReference type="GO" id="GO:0044205">
    <property type="term" value="P:'de novo' UMP biosynthetic process"/>
    <property type="evidence" value="ECO:0007669"/>
    <property type="project" value="UniProtKB-UniPathway"/>
</dbReference>
<feature type="active site" description="For OMPdecase activity" evidence="9">
    <location>
        <position position="34"/>
    </location>
</feature>
<evidence type="ECO:0000256" key="9">
    <source>
        <dbReference type="PIRSR" id="PIRSR614732-1"/>
    </source>
</evidence>
<dbReference type="PANTHER" id="PTHR32119">
    <property type="entry name" value="OROTIDINE 5'-PHOSPHATE DECARBOXYLASE"/>
    <property type="match status" value="1"/>
</dbReference>
<evidence type="ECO:0000313" key="13">
    <source>
        <dbReference type="EMBL" id="MBC8318319.1"/>
    </source>
</evidence>
<feature type="non-terminal residue" evidence="13">
    <location>
        <position position="1"/>
    </location>
</feature>
<dbReference type="NCBIfam" id="NF001273">
    <property type="entry name" value="PRK00230.1"/>
    <property type="match status" value="1"/>
</dbReference>
<dbReference type="InterPro" id="IPR001754">
    <property type="entry name" value="OMPdeCOase_dom"/>
</dbReference>
<dbReference type="EMBL" id="JACNJZ010000148">
    <property type="protein sequence ID" value="MBC8318319.1"/>
    <property type="molecule type" value="Genomic_DNA"/>
</dbReference>
<dbReference type="InterPro" id="IPR018089">
    <property type="entry name" value="OMPdecase_AS"/>
</dbReference>
<evidence type="ECO:0000256" key="6">
    <source>
        <dbReference type="ARBA" id="ARBA00022975"/>
    </source>
</evidence>
<comment type="similarity">
    <text evidence="11">Belongs to the OMP decarboxylase family.</text>
</comment>
<dbReference type="NCBIfam" id="TIGR01740">
    <property type="entry name" value="pyrF"/>
    <property type="match status" value="1"/>
</dbReference>
<feature type="binding site" evidence="10">
    <location>
        <position position="82"/>
    </location>
    <ligand>
        <name>substrate</name>
    </ligand>
</feature>
<dbReference type="PROSITE" id="PS00156">
    <property type="entry name" value="OMPDECASE"/>
    <property type="match status" value="1"/>
</dbReference>
<organism evidence="13 14">
    <name type="scientific">Candidatus Desulfobia pelagia</name>
    <dbReference type="NCBI Taxonomy" id="2841692"/>
    <lineage>
        <taxon>Bacteria</taxon>
        <taxon>Pseudomonadati</taxon>
        <taxon>Thermodesulfobacteriota</taxon>
        <taxon>Desulfobulbia</taxon>
        <taxon>Desulfobulbales</taxon>
        <taxon>Desulfobulbaceae</taxon>
        <taxon>Candidatus Desulfobia</taxon>
    </lineage>
</organism>
<evidence type="ECO:0000256" key="11">
    <source>
        <dbReference type="RuleBase" id="RU000512"/>
    </source>
</evidence>
<name>A0A8J6TCP0_9BACT</name>
<feature type="active site" description="For OMPdecase activity" evidence="9">
    <location>
        <position position="31"/>
    </location>
</feature>
<evidence type="ECO:0000259" key="12">
    <source>
        <dbReference type="SMART" id="SM00934"/>
    </source>
</evidence>
<dbReference type="CDD" id="cd04725">
    <property type="entry name" value="OMP_decarboxylase_like"/>
    <property type="match status" value="1"/>
</dbReference>
<feature type="active site" description="For OMPdecase activity" evidence="9">
    <location>
        <position position="29"/>
    </location>
</feature>
<accession>A0A8J6TCP0</accession>
<evidence type="ECO:0000256" key="2">
    <source>
        <dbReference type="ARBA" id="ARBA00004861"/>
    </source>
</evidence>
<comment type="function">
    <text evidence="1">Catalyzes the decarboxylation of orotidine 5'-monophosphate (OMP) to uridine 5'-monophosphate (UMP).</text>
</comment>
<reference evidence="13 14" key="1">
    <citation type="submission" date="2020-08" db="EMBL/GenBank/DDBJ databases">
        <title>Bridging the membrane lipid divide: bacteria of the FCB group superphylum have the potential to synthesize archaeal ether lipids.</title>
        <authorList>
            <person name="Villanueva L."/>
            <person name="Von Meijenfeldt F.A.B."/>
            <person name="Westbye A.B."/>
            <person name="Yadav S."/>
            <person name="Hopmans E.C."/>
            <person name="Dutilh B.E."/>
            <person name="Sinninghe Damste J.S."/>
        </authorList>
    </citation>
    <scope>NUCLEOTIDE SEQUENCE [LARGE SCALE GENOMIC DNA]</scope>
    <source>
        <strain evidence="13">NIOZ-UU47</strain>
    </source>
</reference>
<evidence type="ECO:0000256" key="5">
    <source>
        <dbReference type="ARBA" id="ARBA00022793"/>
    </source>
</evidence>
<feature type="binding site" evidence="10">
    <location>
        <position position="143"/>
    </location>
    <ligand>
        <name>substrate</name>
    </ligand>
</feature>
<evidence type="ECO:0000256" key="4">
    <source>
        <dbReference type="ARBA" id="ARBA00021923"/>
    </source>
</evidence>
<dbReference type="GO" id="GO:0006207">
    <property type="term" value="P:'de novo' pyrimidine nucleobase biosynthetic process"/>
    <property type="evidence" value="ECO:0007669"/>
    <property type="project" value="InterPro"/>
</dbReference>
<evidence type="ECO:0000256" key="7">
    <source>
        <dbReference type="ARBA" id="ARBA00023239"/>
    </source>
</evidence>
<gene>
    <name evidence="13" type="primary">pyrF</name>
    <name evidence="13" type="ORF">H8E41_10470</name>
</gene>